<reference evidence="5 7" key="2">
    <citation type="journal article" date="2014" name="PLoS Genet.">
        <title>Phylogenetically driven sequencing of extremely halophilic archaea reveals strategies for static and dynamic osmo-response.</title>
        <authorList>
            <person name="Becker E.A."/>
            <person name="Seitzer P.M."/>
            <person name="Tritt A."/>
            <person name="Larsen D."/>
            <person name="Krusor M."/>
            <person name="Yao A.I."/>
            <person name="Wu D."/>
            <person name="Madern D."/>
            <person name="Eisen J.A."/>
            <person name="Darling A.E."/>
            <person name="Facciotti M.T."/>
        </authorList>
    </citation>
    <scope>NUCLEOTIDE SEQUENCE [LARGE SCALE GENOMIC DNA]</scope>
    <source>
        <strain evidence="5">B3</strain>
        <strain evidence="7">DSM 18796 / CECT 7217 / JCM 14584 / KCTC 4019 / B3</strain>
    </source>
</reference>
<reference evidence="4 6" key="1">
    <citation type="journal article" date="2010" name="J. Bacteriol.">
        <title>Complete genome sequence of Halalkalicoccus jeotgali B3(T), an extremely halophilic archaeon.</title>
        <authorList>
            <person name="Roh S.W."/>
            <person name="Nam Y.D."/>
            <person name="Nam S.H."/>
            <person name="Choi S.H."/>
            <person name="Park H.S."/>
            <person name="Bae J.W."/>
        </authorList>
    </citation>
    <scope>NUCLEOTIDE SEQUENCE [LARGE SCALE GENOMIC DNA]</scope>
    <source>
        <strain evidence="4">B3</strain>
        <strain evidence="6">DSM 18796 / CECT 7217 / JCM 14584 / KCTC 4019 / B3</strain>
        <plasmid evidence="6">1</plasmid>
    </source>
</reference>
<dbReference type="OrthoDB" id="342253at2157"/>
<dbReference type="RefSeq" id="WP_008413877.1">
    <property type="nucleotide sequence ID" value="NC_014298.1"/>
</dbReference>
<dbReference type="SUPFAM" id="SSF55781">
    <property type="entry name" value="GAF domain-like"/>
    <property type="match status" value="2"/>
</dbReference>
<keyword evidence="2" id="KW-0804">Transcription</keyword>
<dbReference type="InterPro" id="IPR007050">
    <property type="entry name" value="HTH_bacterioopsin"/>
</dbReference>
<keyword evidence="7" id="KW-1185">Reference proteome</keyword>
<dbReference type="eggNOG" id="arCOG02334">
    <property type="taxonomic scope" value="Archaea"/>
</dbReference>
<dbReference type="EMBL" id="CP002063">
    <property type="protein sequence ID" value="ADJ16568.1"/>
    <property type="molecule type" value="Genomic_DNA"/>
</dbReference>
<proteinExistence type="predicted"/>
<evidence type="ECO:0000259" key="3">
    <source>
        <dbReference type="SMART" id="SM00065"/>
    </source>
</evidence>
<dbReference type="GeneID" id="9421013"/>
<evidence type="ECO:0000256" key="1">
    <source>
        <dbReference type="ARBA" id="ARBA00023015"/>
    </source>
</evidence>
<dbReference type="InterPro" id="IPR031803">
    <property type="entry name" value="BAT_GAF/HTH-assoc"/>
</dbReference>
<geneLocation type="plasmid" evidence="4 6">
    <name>1</name>
</geneLocation>
<dbReference type="eggNOG" id="arCOG02276">
    <property type="taxonomic scope" value="Archaea"/>
</dbReference>
<evidence type="ECO:0000313" key="4">
    <source>
        <dbReference type="EMBL" id="ADJ16568.1"/>
    </source>
</evidence>
<evidence type="ECO:0000256" key="2">
    <source>
        <dbReference type="ARBA" id="ARBA00023163"/>
    </source>
</evidence>
<dbReference type="PANTHER" id="PTHR34236">
    <property type="entry name" value="DIMETHYL SULFOXIDE REDUCTASE TRANSCRIPTIONAL ACTIVATOR"/>
    <property type="match status" value="1"/>
</dbReference>
<protein>
    <submittedName>
        <fullName evidence="4 5">PAS/PAC sensor protein</fullName>
    </submittedName>
</protein>
<gene>
    <name evidence="4" type="ordered locus">HacjB3_16051</name>
    <name evidence="5" type="ORF">C497_01200</name>
</gene>
<dbReference type="AlphaFoldDB" id="D8JBB5"/>
<dbReference type="KEGG" id="hje:HacjB3_16051"/>
<evidence type="ECO:0000313" key="5">
    <source>
        <dbReference type="EMBL" id="ELY41336.1"/>
    </source>
</evidence>
<keyword evidence="1" id="KW-0805">Transcription regulation</keyword>
<dbReference type="EMBL" id="AOHV01000005">
    <property type="protein sequence ID" value="ELY41336.1"/>
    <property type="molecule type" value="Genomic_DNA"/>
</dbReference>
<evidence type="ECO:0000313" key="6">
    <source>
        <dbReference type="Proteomes" id="UP000000390"/>
    </source>
</evidence>
<accession>D8JBB5</accession>
<name>D8JBB5_HALJB</name>
<dbReference type="PANTHER" id="PTHR34236:SF1">
    <property type="entry name" value="DIMETHYL SULFOXIDE REDUCTASE TRANSCRIPTIONAL ACTIVATOR"/>
    <property type="match status" value="1"/>
</dbReference>
<dbReference type="Pfam" id="PF13185">
    <property type="entry name" value="GAF_2"/>
    <property type="match status" value="1"/>
</dbReference>
<dbReference type="InterPro" id="IPR003018">
    <property type="entry name" value="GAF"/>
</dbReference>
<organism evidence="4 6">
    <name type="scientific">Halalkalicoccus jeotgali (strain DSM 18796 / CECT 7217 / JCM 14584 / KCTC 4019 / B3)</name>
    <dbReference type="NCBI Taxonomy" id="795797"/>
    <lineage>
        <taxon>Archaea</taxon>
        <taxon>Methanobacteriati</taxon>
        <taxon>Methanobacteriota</taxon>
        <taxon>Stenosarchaea group</taxon>
        <taxon>Halobacteria</taxon>
        <taxon>Halobacteriales</taxon>
        <taxon>Halococcaceae</taxon>
        <taxon>Halalkalicoccus</taxon>
    </lineage>
</organism>
<dbReference type="InterPro" id="IPR029016">
    <property type="entry name" value="GAF-like_dom_sf"/>
</dbReference>
<dbReference type="Gene3D" id="3.30.450.40">
    <property type="match status" value="1"/>
</dbReference>
<dbReference type="Pfam" id="PF15915">
    <property type="entry name" value="BAT"/>
    <property type="match status" value="1"/>
</dbReference>
<keyword evidence="4" id="KW-0614">Plasmid</keyword>
<dbReference type="SMART" id="SM00065">
    <property type="entry name" value="GAF"/>
    <property type="match status" value="1"/>
</dbReference>
<dbReference type="HOGENOM" id="CLU_010057_0_0_2"/>
<dbReference type="Proteomes" id="UP000011645">
    <property type="component" value="Unassembled WGS sequence"/>
</dbReference>
<dbReference type="Pfam" id="PF04967">
    <property type="entry name" value="HTH_10"/>
    <property type="match status" value="1"/>
</dbReference>
<sequence>MKLDVEYTALWRYDETTGEFHHQTRSVASEMEPDTVQLPTEFSEQVWQAFISNETAVKTTPRTPEDEREIEEEHTSRTSLLQNYILVPLGRHGVICAGTTHAEALNERTIDLANTLATTLETAWNRAVGEEQLARQNEELARLDRLNGLIREIDKALVEADSRAAIDRAVCDRLAASDQYEFAWIGKQDPVTETISPREWAGVDDRYVNELEIRTDGTAAGRNPIATAAATGTLQVVSDIATETRFEPLRERTLERGARSCISVPLIYKQSLYGVLTVYADHPRPDERDHVVLAELGQMIAHAITAVETRETRHTNQVVELTLQCREPNTPLCHLTQHAECAIEFEGLVHHADGEPDVFFTVSDIRPEEIITAGEQITAITELHCLSDQTNEALFRARVSKPTLPSRVVEQDGIVRTLTIEDGAVTATVDISHTATVRKFIEQLRHDGPSIELLSRRTQERTLKTHGTFQTICEERLTAKQLATLQTAYFSGFFQSPRTNTGREVAASLNVSQPTFTTHLRAAERRVCELLFAPKETTAIL</sequence>
<dbReference type="Proteomes" id="UP000000390">
    <property type="component" value="Plasmid 1"/>
</dbReference>
<evidence type="ECO:0000313" key="7">
    <source>
        <dbReference type="Proteomes" id="UP000011645"/>
    </source>
</evidence>
<feature type="domain" description="GAF" evidence="3">
    <location>
        <begin position="148"/>
        <end position="314"/>
    </location>
</feature>
<dbReference type="PATRIC" id="fig|795797.18.peg.3177"/>